<dbReference type="AlphaFoldDB" id="A0A7Y9GLU1"/>
<dbReference type="EMBL" id="JACCBV010000001">
    <property type="protein sequence ID" value="NYE18807.1"/>
    <property type="molecule type" value="Genomic_DNA"/>
</dbReference>
<dbReference type="PROSITE" id="PS51257">
    <property type="entry name" value="PROKAR_LIPOPROTEIN"/>
    <property type="match status" value="1"/>
</dbReference>
<evidence type="ECO:0000313" key="3">
    <source>
        <dbReference type="EMBL" id="NYE18807.1"/>
    </source>
</evidence>
<keyword evidence="4" id="KW-1185">Reference proteome</keyword>
<proteinExistence type="predicted"/>
<organism evidence="3 4">
    <name type="scientific">Microbacterium immunditiarum</name>
    <dbReference type="NCBI Taxonomy" id="337480"/>
    <lineage>
        <taxon>Bacteria</taxon>
        <taxon>Bacillati</taxon>
        <taxon>Actinomycetota</taxon>
        <taxon>Actinomycetes</taxon>
        <taxon>Micrococcales</taxon>
        <taxon>Microbacteriaceae</taxon>
        <taxon>Microbacterium</taxon>
    </lineage>
</organism>
<dbReference type="RefSeq" id="WP_179487726.1">
    <property type="nucleotide sequence ID" value="NZ_JACCBV010000001.1"/>
</dbReference>
<comment type="caution">
    <text evidence="3">The sequence shown here is derived from an EMBL/GenBank/DDBJ whole genome shotgun (WGS) entry which is preliminary data.</text>
</comment>
<keyword evidence="1 2" id="KW-0732">Signal</keyword>
<feature type="signal peptide" evidence="2">
    <location>
        <begin position="1"/>
        <end position="27"/>
    </location>
</feature>
<sequence length="356" mass="38149">MKKSSVLRTTALIAAVGIAAVAAGCSAQDPEPADTGAPVSAEWQAVVDAANEEGAVVWYSSAPPAAREALKAAFEEEYPEITVEIRALNTADMQAALQAEHDTGTAGADVVSNVDYSWIYDRVAEPDFMTPLEAPVFAEQEWVDSGYVLNDKAVIAPIGLVTIGWNTELYPEGIESYDDLLDPKLGNGVIGSVEATLTAVYADWYNFVEENHNPDFVEELAKQDPTFYPSAAVMVEALTAGEVAVGAFTTAADMTRLKDEGAPVDFVLPDPAWLVQNIFYIVESAGHPNAAQVFMNFFGSPKGQAAIAQFGVSPLSEVADQTLGGETPVVLVNIDNMLDQEWVADYQARWSEAFGR</sequence>
<evidence type="ECO:0000256" key="2">
    <source>
        <dbReference type="SAM" id="SignalP"/>
    </source>
</evidence>
<protein>
    <submittedName>
        <fullName evidence="3">Iron(III) transport system substrate-binding protein</fullName>
    </submittedName>
</protein>
<dbReference type="Gene3D" id="3.40.190.10">
    <property type="entry name" value="Periplasmic binding protein-like II"/>
    <property type="match status" value="2"/>
</dbReference>
<name>A0A7Y9GLU1_9MICO</name>
<accession>A0A7Y9GLU1</accession>
<feature type="chain" id="PRO_5039087387" evidence="2">
    <location>
        <begin position="28"/>
        <end position="356"/>
    </location>
</feature>
<gene>
    <name evidence="3" type="ORF">BJ991_000835</name>
</gene>
<dbReference type="Proteomes" id="UP000576969">
    <property type="component" value="Unassembled WGS sequence"/>
</dbReference>
<reference evidence="3 4" key="1">
    <citation type="submission" date="2020-07" db="EMBL/GenBank/DDBJ databases">
        <title>Sequencing the genomes of 1000 actinobacteria strains.</title>
        <authorList>
            <person name="Klenk H.-P."/>
        </authorList>
    </citation>
    <scope>NUCLEOTIDE SEQUENCE [LARGE SCALE GENOMIC DNA]</scope>
    <source>
        <strain evidence="3 4">DSM 24662</strain>
    </source>
</reference>
<dbReference type="SUPFAM" id="SSF53850">
    <property type="entry name" value="Periplasmic binding protein-like II"/>
    <property type="match status" value="1"/>
</dbReference>
<evidence type="ECO:0000313" key="4">
    <source>
        <dbReference type="Proteomes" id="UP000576969"/>
    </source>
</evidence>
<dbReference type="PANTHER" id="PTHR30006:SF2">
    <property type="entry name" value="ABC TRANSPORTER SUBSTRATE-BINDING PROTEIN"/>
    <property type="match status" value="1"/>
</dbReference>
<dbReference type="Pfam" id="PF13531">
    <property type="entry name" value="SBP_bac_11"/>
    <property type="match status" value="1"/>
</dbReference>
<dbReference type="PANTHER" id="PTHR30006">
    <property type="entry name" value="THIAMINE-BINDING PERIPLASMIC PROTEIN-RELATED"/>
    <property type="match status" value="1"/>
</dbReference>
<evidence type="ECO:0000256" key="1">
    <source>
        <dbReference type="ARBA" id="ARBA00022729"/>
    </source>
</evidence>